<accession>A0ABV5V538</accession>
<feature type="transmembrane region" description="Helical" evidence="1">
    <location>
        <begin position="40"/>
        <end position="59"/>
    </location>
</feature>
<keyword evidence="1" id="KW-1133">Transmembrane helix</keyword>
<evidence type="ECO:0000313" key="3">
    <source>
        <dbReference type="Proteomes" id="UP001589613"/>
    </source>
</evidence>
<dbReference type="EMBL" id="JBHMAX010000023">
    <property type="protein sequence ID" value="MFB9732899.1"/>
    <property type="molecule type" value="Genomic_DNA"/>
</dbReference>
<comment type="caution">
    <text evidence="2">The sequence shown here is derived from an EMBL/GenBank/DDBJ whole genome shotgun (WGS) entry which is preliminary data.</text>
</comment>
<keyword evidence="1" id="KW-0812">Transmembrane</keyword>
<keyword evidence="1" id="KW-0472">Membrane</keyword>
<dbReference type="Proteomes" id="UP001589613">
    <property type="component" value="Unassembled WGS sequence"/>
</dbReference>
<protein>
    <recommendedName>
        <fullName evidence="4">PH (Pleckstrin Homology) domain-containing protein</fullName>
    </recommendedName>
</protein>
<evidence type="ECO:0000313" key="2">
    <source>
        <dbReference type="EMBL" id="MFB9732899.1"/>
    </source>
</evidence>
<reference evidence="2 3" key="1">
    <citation type="submission" date="2024-09" db="EMBL/GenBank/DDBJ databases">
        <authorList>
            <person name="Sun Q."/>
            <person name="Mori K."/>
        </authorList>
    </citation>
    <scope>NUCLEOTIDE SEQUENCE [LARGE SCALE GENOMIC DNA]</scope>
    <source>
        <strain evidence="2 3">JCM 12763</strain>
    </source>
</reference>
<name>A0ABV5V538_9MICO</name>
<evidence type="ECO:0008006" key="4">
    <source>
        <dbReference type="Google" id="ProtNLM"/>
    </source>
</evidence>
<evidence type="ECO:0000256" key="1">
    <source>
        <dbReference type="SAM" id="Phobius"/>
    </source>
</evidence>
<proteinExistence type="predicted"/>
<dbReference type="RefSeq" id="WP_141338436.1">
    <property type="nucleotide sequence ID" value="NZ_JBHMAX010000023.1"/>
</dbReference>
<sequence>MTWVRHRPIALSWALLLAFVAVLGATVHRYTAGGVRLGDDVLGLVLRLLVLGVVVAAYLRTGGSTTASPEGLAVHDGIRRVEVPAARVTTVVEEPTRNGAVAVLEGGRRLALPGVPADAVREVRRRLRGR</sequence>
<gene>
    <name evidence="2" type="ORF">ACFFN0_12685</name>
</gene>
<keyword evidence="3" id="KW-1185">Reference proteome</keyword>
<organism evidence="2 3">
    <name type="scientific">Ornithinimicrobium kibberense</name>
    <dbReference type="NCBI Taxonomy" id="282060"/>
    <lineage>
        <taxon>Bacteria</taxon>
        <taxon>Bacillati</taxon>
        <taxon>Actinomycetota</taxon>
        <taxon>Actinomycetes</taxon>
        <taxon>Micrococcales</taxon>
        <taxon>Ornithinimicrobiaceae</taxon>
        <taxon>Ornithinimicrobium</taxon>
    </lineage>
</organism>